<organism evidence="2 3">
    <name type="scientific">Teichococcus wenyumeiae</name>
    <dbReference type="NCBI Taxonomy" id="2478470"/>
    <lineage>
        <taxon>Bacteria</taxon>
        <taxon>Pseudomonadati</taxon>
        <taxon>Pseudomonadota</taxon>
        <taxon>Alphaproteobacteria</taxon>
        <taxon>Acetobacterales</taxon>
        <taxon>Roseomonadaceae</taxon>
        <taxon>Roseomonas</taxon>
    </lineage>
</organism>
<dbReference type="OrthoDB" id="7275333at2"/>
<feature type="transmembrane region" description="Helical" evidence="1">
    <location>
        <begin position="78"/>
        <end position="103"/>
    </location>
</feature>
<dbReference type="Proteomes" id="UP000278036">
    <property type="component" value="Unassembled WGS sequence"/>
</dbReference>
<keyword evidence="1" id="KW-0812">Transmembrane</keyword>
<protein>
    <submittedName>
        <fullName evidence="2">Uncharacterized protein</fullName>
    </submittedName>
</protein>
<name>A0A3A9JVU9_9PROT</name>
<evidence type="ECO:0000256" key="1">
    <source>
        <dbReference type="SAM" id="Phobius"/>
    </source>
</evidence>
<feature type="transmembrane region" description="Helical" evidence="1">
    <location>
        <begin position="52"/>
        <end position="72"/>
    </location>
</feature>
<dbReference type="RefSeq" id="WP_120639310.1">
    <property type="nucleotide sequence ID" value="NZ_RAQU01000103.1"/>
</dbReference>
<evidence type="ECO:0000313" key="2">
    <source>
        <dbReference type="EMBL" id="RKK03139.1"/>
    </source>
</evidence>
<keyword evidence="1" id="KW-0472">Membrane</keyword>
<dbReference type="InParanoid" id="A0A3A9JVU9"/>
<evidence type="ECO:0000313" key="3">
    <source>
        <dbReference type="Proteomes" id="UP000278036"/>
    </source>
</evidence>
<comment type="caution">
    <text evidence="2">The sequence shown here is derived from an EMBL/GenBank/DDBJ whole genome shotgun (WGS) entry which is preliminary data.</text>
</comment>
<reference evidence="2 3" key="1">
    <citation type="submission" date="2018-09" db="EMBL/GenBank/DDBJ databases">
        <title>Roseomonas sp. nov., isolated from feces of Tibetan antelopes in the Qinghai-Tibet plateau, China.</title>
        <authorList>
            <person name="Tian Z."/>
        </authorList>
    </citation>
    <scope>NUCLEOTIDE SEQUENCE [LARGE SCALE GENOMIC DNA]</scope>
    <source>
        <strain evidence="2 3">Z24</strain>
    </source>
</reference>
<proteinExistence type="predicted"/>
<accession>A0A3A9JVU9</accession>
<dbReference type="AlphaFoldDB" id="A0A3A9JVU9"/>
<dbReference type="EMBL" id="RAQU01000103">
    <property type="protein sequence ID" value="RKK03139.1"/>
    <property type="molecule type" value="Genomic_DNA"/>
</dbReference>
<keyword evidence="1" id="KW-1133">Transmembrane helix</keyword>
<sequence length="144" mass="15216">MSWTRPARTEFLARRYLASRGSAPMVRNPLDAALPRLRQEAAVTVRLARIDLMLALGLTLSGMVVALAVFLAPLHGGMLLVLVQLHIALAAGVAVAIWAAVVLEKSGPRLVAAQRITRALHAGALPEALELALKALPPPAVASR</sequence>
<gene>
    <name evidence="2" type="ORF">D6Z83_16135</name>
</gene>